<dbReference type="GO" id="GO:0005680">
    <property type="term" value="C:anaphase-promoting complex"/>
    <property type="evidence" value="ECO:0007669"/>
    <property type="project" value="InterPro"/>
</dbReference>
<dbReference type="PANTHER" id="PTHR11210">
    <property type="entry name" value="RING BOX"/>
    <property type="match status" value="1"/>
</dbReference>
<proteinExistence type="predicted"/>
<evidence type="ECO:0000256" key="5">
    <source>
        <dbReference type="ARBA" id="ARBA00022776"/>
    </source>
</evidence>
<dbReference type="AlphaFoldDB" id="A0A9N9GS97"/>
<keyword evidence="3" id="KW-0479">Metal-binding</keyword>
<dbReference type="InterPro" id="IPR024991">
    <property type="entry name" value="RING-H2_APC11"/>
</dbReference>
<dbReference type="GO" id="GO:0031145">
    <property type="term" value="P:anaphase-promoting complex-dependent catabolic process"/>
    <property type="evidence" value="ECO:0007669"/>
    <property type="project" value="InterPro"/>
</dbReference>
<sequence>MIDLTQNIFTPKRPFYVSAISHESKNQMVFFNFRLNPEEYAFSDIIYISSICFSWNGVAVWRWDVPNEEVCGICRVHFDGCCPTCKTPGDDCPLIWGECTHVFHMHCLLRWLQTEGSRGQCPMDRRTWGNV</sequence>
<evidence type="ECO:0000256" key="7">
    <source>
        <dbReference type="ARBA" id="ARBA00022833"/>
    </source>
</evidence>
<dbReference type="CDD" id="cd16456">
    <property type="entry name" value="RING-H2_APC11"/>
    <property type="match status" value="1"/>
</dbReference>
<dbReference type="GO" id="GO:0061630">
    <property type="term" value="F:ubiquitin protein ligase activity"/>
    <property type="evidence" value="ECO:0007669"/>
    <property type="project" value="InterPro"/>
</dbReference>
<name>A0A9N9GS97_9GLOM</name>
<evidence type="ECO:0000256" key="4">
    <source>
        <dbReference type="ARBA" id="ARBA00022771"/>
    </source>
</evidence>
<keyword evidence="6" id="KW-0833">Ubl conjugation pathway</keyword>
<dbReference type="Gene3D" id="3.30.40.10">
    <property type="entry name" value="Zinc/RING finger domain, C3HC4 (zinc finger)"/>
    <property type="match status" value="1"/>
</dbReference>
<dbReference type="GO" id="GO:0051301">
    <property type="term" value="P:cell division"/>
    <property type="evidence" value="ECO:0007669"/>
    <property type="project" value="UniProtKB-KW"/>
</dbReference>
<comment type="caution">
    <text evidence="11">The sequence shown here is derived from an EMBL/GenBank/DDBJ whole genome shotgun (WGS) entry which is preliminary data.</text>
</comment>
<keyword evidence="8" id="KW-0131">Cell cycle</keyword>
<organism evidence="11 12">
    <name type="scientific">Cetraspora pellucida</name>
    <dbReference type="NCBI Taxonomy" id="1433469"/>
    <lineage>
        <taxon>Eukaryota</taxon>
        <taxon>Fungi</taxon>
        <taxon>Fungi incertae sedis</taxon>
        <taxon>Mucoromycota</taxon>
        <taxon>Glomeromycotina</taxon>
        <taxon>Glomeromycetes</taxon>
        <taxon>Diversisporales</taxon>
        <taxon>Gigasporaceae</taxon>
        <taxon>Cetraspora</taxon>
    </lineage>
</organism>
<evidence type="ECO:0000256" key="2">
    <source>
        <dbReference type="ARBA" id="ARBA00022618"/>
    </source>
</evidence>
<evidence type="ECO:0000256" key="1">
    <source>
        <dbReference type="ARBA" id="ARBA00013928"/>
    </source>
</evidence>
<dbReference type="InterPro" id="IPR013083">
    <property type="entry name" value="Znf_RING/FYVE/PHD"/>
</dbReference>
<evidence type="ECO:0000256" key="3">
    <source>
        <dbReference type="ARBA" id="ARBA00022723"/>
    </source>
</evidence>
<dbReference type="GO" id="GO:0008270">
    <property type="term" value="F:zinc ion binding"/>
    <property type="evidence" value="ECO:0007669"/>
    <property type="project" value="UniProtKB-KW"/>
</dbReference>
<keyword evidence="12" id="KW-1185">Reference proteome</keyword>
<keyword evidence="7" id="KW-0862">Zinc</keyword>
<reference evidence="11" key="1">
    <citation type="submission" date="2021-06" db="EMBL/GenBank/DDBJ databases">
        <authorList>
            <person name="Kallberg Y."/>
            <person name="Tangrot J."/>
            <person name="Rosling A."/>
        </authorList>
    </citation>
    <scope>NUCLEOTIDE SEQUENCE</scope>
    <source>
        <strain evidence="11">FL966</strain>
    </source>
</reference>
<dbReference type="Proteomes" id="UP000789759">
    <property type="component" value="Unassembled WGS sequence"/>
</dbReference>
<dbReference type="SUPFAM" id="SSF57850">
    <property type="entry name" value="RING/U-box"/>
    <property type="match status" value="1"/>
</dbReference>
<evidence type="ECO:0000256" key="8">
    <source>
        <dbReference type="ARBA" id="ARBA00023306"/>
    </source>
</evidence>
<evidence type="ECO:0000256" key="6">
    <source>
        <dbReference type="ARBA" id="ARBA00022786"/>
    </source>
</evidence>
<dbReference type="EMBL" id="CAJVQA010005499">
    <property type="protein sequence ID" value="CAG8621861.1"/>
    <property type="molecule type" value="Genomic_DNA"/>
</dbReference>
<feature type="domain" description="RING-type" evidence="10">
    <location>
        <begin position="82"/>
        <end position="125"/>
    </location>
</feature>
<dbReference type="InterPro" id="IPR001841">
    <property type="entry name" value="Znf_RING"/>
</dbReference>
<gene>
    <name evidence="11" type="ORF">CPELLU_LOCUS7963</name>
</gene>
<protein>
    <recommendedName>
        <fullName evidence="1">Anaphase-promoting complex subunit 11</fullName>
    </recommendedName>
</protein>
<evidence type="ECO:0000259" key="10">
    <source>
        <dbReference type="PROSITE" id="PS50089"/>
    </source>
</evidence>
<keyword evidence="2" id="KW-0132">Cell division</keyword>
<dbReference type="InterPro" id="IPR051031">
    <property type="entry name" value="RING-box_E3_Ubiquitin_Ligase"/>
</dbReference>
<evidence type="ECO:0000256" key="9">
    <source>
        <dbReference type="PROSITE-ProRule" id="PRU00175"/>
    </source>
</evidence>
<accession>A0A9N9GS97</accession>
<keyword evidence="5" id="KW-0498">Mitosis</keyword>
<keyword evidence="4 9" id="KW-0863">Zinc-finger</keyword>
<dbReference type="GO" id="GO:0097602">
    <property type="term" value="F:cullin family protein binding"/>
    <property type="evidence" value="ECO:0007669"/>
    <property type="project" value="InterPro"/>
</dbReference>
<dbReference type="PROSITE" id="PS50089">
    <property type="entry name" value="ZF_RING_2"/>
    <property type="match status" value="1"/>
</dbReference>
<dbReference type="Pfam" id="PF12861">
    <property type="entry name" value="zf-ANAPC11"/>
    <property type="match status" value="1"/>
</dbReference>
<evidence type="ECO:0000313" key="11">
    <source>
        <dbReference type="EMBL" id="CAG8621861.1"/>
    </source>
</evidence>
<dbReference type="OrthoDB" id="1681166at2759"/>
<evidence type="ECO:0000313" key="12">
    <source>
        <dbReference type="Proteomes" id="UP000789759"/>
    </source>
</evidence>